<dbReference type="SUPFAM" id="SSF51556">
    <property type="entry name" value="Metallo-dependent hydrolases"/>
    <property type="match status" value="1"/>
</dbReference>
<dbReference type="Proteomes" id="UP000664882">
    <property type="component" value="Unassembled WGS sequence"/>
</dbReference>
<organism evidence="3 4">
    <name type="scientific">Oceanisphaera pacifica</name>
    <dbReference type="NCBI Taxonomy" id="2818389"/>
    <lineage>
        <taxon>Bacteria</taxon>
        <taxon>Pseudomonadati</taxon>
        <taxon>Pseudomonadota</taxon>
        <taxon>Gammaproteobacteria</taxon>
        <taxon>Aeromonadales</taxon>
        <taxon>Aeromonadaceae</taxon>
        <taxon>Oceanisphaera</taxon>
    </lineage>
</organism>
<dbReference type="GO" id="GO:0016787">
    <property type="term" value="F:hydrolase activity"/>
    <property type="evidence" value="ECO:0007669"/>
    <property type="project" value="UniProtKB-KW"/>
</dbReference>
<comment type="similarity">
    <text evidence="1">Belongs to the metallo-dependent hydrolases superfamily. TatD-type hydrolase family.</text>
</comment>
<gene>
    <name evidence="3" type="ORF">J3U76_01575</name>
</gene>
<dbReference type="PANTHER" id="PTHR46124">
    <property type="entry name" value="D-AMINOACYL-TRNA DEACYLASE"/>
    <property type="match status" value="1"/>
</dbReference>
<dbReference type="PROSITE" id="PS01091">
    <property type="entry name" value="TATD_3"/>
    <property type="match status" value="1"/>
</dbReference>
<protein>
    <submittedName>
        <fullName evidence="3">TatD family hydrolase</fullName>
    </submittedName>
</protein>
<evidence type="ECO:0000313" key="4">
    <source>
        <dbReference type="Proteomes" id="UP000664882"/>
    </source>
</evidence>
<dbReference type="PANTHER" id="PTHR46124:SF3">
    <property type="entry name" value="HYDROLASE"/>
    <property type="match status" value="1"/>
</dbReference>
<accession>A0ABS3NCL6</accession>
<dbReference type="EMBL" id="JAGDFX010000002">
    <property type="protein sequence ID" value="MBO1518332.1"/>
    <property type="molecule type" value="Genomic_DNA"/>
</dbReference>
<dbReference type="InterPro" id="IPR001130">
    <property type="entry name" value="TatD-like"/>
</dbReference>
<comment type="caution">
    <text evidence="3">The sequence shown here is derived from an EMBL/GenBank/DDBJ whole genome shotgun (WGS) entry which is preliminary data.</text>
</comment>
<keyword evidence="4" id="KW-1185">Reference proteome</keyword>
<evidence type="ECO:0000313" key="3">
    <source>
        <dbReference type="EMBL" id="MBO1518332.1"/>
    </source>
</evidence>
<dbReference type="PIRSF" id="PIRSF005902">
    <property type="entry name" value="DNase_TatD"/>
    <property type="match status" value="1"/>
</dbReference>
<dbReference type="CDD" id="cd01310">
    <property type="entry name" value="TatD_DNAse"/>
    <property type="match status" value="1"/>
</dbReference>
<dbReference type="Pfam" id="PF01026">
    <property type="entry name" value="TatD_DNase"/>
    <property type="match status" value="1"/>
</dbReference>
<name>A0ABS3NCL6_9GAMM</name>
<proteinExistence type="inferred from homology"/>
<reference evidence="3 4" key="1">
    <citation type="submission" date="2021-03" db="EMBL/GenBank/DDBJ databases">
        <title>Oceanisphaera sp. nov., isolated from the intestine.</title>
        <authorList>
            <person name="Zhao L.-H."/>
            <person name="Shi L.-F."/>
        </authorList>
    </citation>
    <scope>NUCLEOTIDE SEQUENCE [LARGE SCALE GENOMIC DNA]</scope>
    <source>
        <strain evidence="3 4">DM8</strain>
    </source>
</reference>
<evidence type="ECO:0000256" key="1">
    <source>
        <dbReference type="ARBA" id="ARBA00009275"/>
    </source>
</evidence>
<sequence>MLLTDSHCHFDFAAFGGSNEQVRAQHWQQAQVQGVHRLVIPGVEPAQWPRLPKLCRTHAGLYYALGLHPWWLKAAPNNWQGLLAASLARAHADKHCVAVGEVGLDKQLSLPFEQQEAALIAQLTLACDYQLPVILHSVGMHDRVLKWLRRYPVIGGVVHGFSGSAQQAKAFWQLGIHLGVGGTITYERATKTRHAIASLPLDALVLETDAPDMPLSGFQGQDNHPRQLPRVLCALATLRQEDETSLAIQLESNVRQLFDFANNKY</sequence>
<dbReference type="InterPro" id="IPR032466">
    <property type="entry name" value="Metal_Hydrolase"/>
</dbReference>
<dbReference type="InterPro" id="IPR018228">
    <property type="entry name" value="DNase_TatD-rel_CS"/>
</dbReference>
<dbReference type="Gene3D" id="3.20.20.140">
    <property type="entry name" value="Metal-dependent hydrolases"/>
    <property type="match status" value="1"/>
</dbReference>
<dbReference type="RefSeq" id="WP_208003922.1">
    <property type="nucleotide sequence ID" value="NZ_JAGDFX010000002.1"/>
</dbReference>
<evidence type="ECO:0000256" key="2">
    <source>
        <dbReference type="ARBA" id="ARBA00022801"/>
    </source>
</evidence>
<keyword evidence="2 3" id="KW-0378">Hydrolase</keyword>